<keyword evidence="4" id="KW-0472">Membrane</keyword>
<reference evidence="6 7" key="1">
    <citation type="journal article" date="2016" name="Front. Microbiol.">
        <title>Genome and transcriptome sequences reveal the specific parasitism of the nematophagous Purpureocillium lilacinum 36-1.</title>
        <authorList>
            <person name="Xie J."/>
            <person name="Li S."/>
            <person name="Mo C."/>
            <person name="Xiao X."/>
            <person name="Peng D."/>
            <person name="Wang G."/>
            <person name="Xiao Y."/>
        </authorList>
    </citation>
    <scope>NUCLEOTIDE SEQUENCE [LARGE SCALE GENOMIC DNA]</scope>
    <source>
        <strain evidence="6 7">36-1</strain>
    </source>
</reference>
<dbReference type="CDD" id="cd00067">
    <property type="entry name" value="GAL4"/>
    <property type="match status" value="1"/>
</dbReference>
<feature type="compositionally biased region" description="Low complexity" evidence="3">
    <location>
        <begin position="998"/>
        <end position="1009"/>
    </location>
</feature>
<feature type="region of interest" description="Disordered" evidence="3">
    <location>
        <begin position="1"/>
        <end position="34"/>
    </location>
</feature>
<dbReference type="Gene3D" id="4.10.240.10">
    <property type="entry name" value="Zn(2)-C6 fungal-type DNA-binding domain"/>
    <property type="match status" value="1"/>
</dbReference>
<dbReference type="SMART" id="SM00066">
    <property type="entry name" value="GAL4"/>
    <property type="match status" value="1"/>
</dbReference>
<dbReference type="GO" id="GO:0045944">
    <property type="term" value="P:positive regulation of transcription by RNA polymerase II"/>
    <property type="evidence" value="ECO:0007669"/>
    <property type="project" value="TreeGrafter"/>
</dbReference>
<comment type="subcellular location">
    <subcellularLocation>
        <location evidence="1">Nucleus</location>
    </subcellularLocation>
</comment>
<dbReference type="PROSITE" id="PS50048">
    <property type="entry name" value="ZN2_CY6_FUNGAL_2"/>
    <property type="match status" value="1"/>
</dbReference>
<evidence type="ECO:0000256" key="2">
    <source>
        <dbReference type="ARBA" id="ARBA00023242"/>
    </source>
</evidence>
<evidence type="ECO:0000313" key="6">
    <source>
        <dbReference type="EMBL" id="PWI68297.1"/>
    </source>
</evidence>
<accession>A0A2U3E1B6</accession>
<proteinExistence type="predicted"/>
<dbReference type="PANTHER" id="PTHR37534:SF15">
    <property type="entry name" value="ZN(II)2CYS6 TRANSCRIPTION FACTOR (EUROFUNG)"/>
    <property type="match status" value="1"/>
</dbReference>
<organism evidence="6 7">
    <name type="scientific">Purpureocillium lilacinum</name>
    <name type="common">Paecilomyces lilacinus</name>
    <dbReference type="NCBI Taxonomy" id="33203"/>
    <lineage>
        <taxon>Eukaryota</taxon>
        <taxon>Fungi</taxon>
        <taxon>Dikarya</taxon>
        <taxon>Ascomycota</taxon>
        <taxon>Pezizomycotina</taxon>
        <taxon>Sordariomycetes</taxon>
        <taxon>Hypocreomycetidae</taxon>
        <taxon>Hypocreales</taxon>
        <taxon>Ophiocordycipitaceae</taxon>
        <taxon>Purpureocillium</taxon>
    </lineage>
</organism>
<dbReference type="Proteomes" id="UP000245956">
    <property type="component" value="Unassembled WGS sequence"/>
</dbReference>
<feature type="compositionally biased region" description="Polar residues" evidence="3">
    <location>
        <begin position="11"/>
        <end position="20"/>
    </location>
</feature>
<dbReference type="AlphaFoldDB" id="A0A2U3E1B6"/>
<dbReference type="GO" id="GO:0000976">
    <property type="term" value="F:transcription cis-regulatory region binding"/>
    <property type="evidence" value="ECO:0007669"/>
    <property type="project" value="TreeGrafter"/>
</dbReference>
<dbReference type="InterPro" id="IPR021858">
    <property type="entry name" value="Fun_TF"/>
</dbReference>
<feature type="region of interest" description="Disordered" evidence="3">
    <location>
        <begin position="994"/>
        <end position="1024"/>
    </location>
</feature>
<gene>
    <name evidence="6" type="ORF">PCL_02066</name>
</gene>
<dbReference type="GO" id="GO:0000981">
    <property type="term" value="F:DNA-binding transcription factor activity, RNA polymerase II-specific"/>
    <property type="evidence" value="ECO:0007669"/>
    <property type="project" value="InterPro"/>
</dbReference>
<dbReference type="SUPFAM" id="SSF57701">
    <property type="entry name" value="Zn2/Cys6 DNA-binding domain"/>
    <property type="match status" value="1"/>
</dbReference>
<feature type="region of interest" description="Disordered" evidence="3">
    <location>
        <begin position="269"/>
        <end position="337"/>
    </location>
</feature>
<dbReference type="InterPro" id="IPR036864">
    <property type="entry name" value="Zn2-C6_fun-type_DNA-bd_sf"/>
</dbReference>
<feature type="compositionally biased region" description="Pro residues" evidence="3">
    <location>
        <begin position="1010"/>
        <end position="1020"/>
    </location>
</feature>
<feature type="transmembrane region" description="Helical" evidence="4">
    <location>
        <begin position="346"/>
        <end position="370"/>
    </location>
</feature>
<dbReference type="Pfam" id="PF00172">
    <property type="entry name" value="Zn_clus"/>
    <property type="match status" value="1"/>
</dbReference>
<keyword evidence="2" id="KW-0539">Nucleus</keyword>
<keyword evidence="4" id="KW-0812">Transmembrane</keyword>
<dbReference type="GO" id="GO:0008270">
    <property type="term" value="F:zinc ion binding"/>
    <property type="evidence" value="ECO:0007669"/>
    <property type="project" value="InterPro"/>
</dbReference>
<keyword evidence="4" id="KW-1133">Transmembrane helix</keyword>
<evidence type="ECO:0000256" key="4">
    <source>
        <dbReference type="SAM" id="Phobius"/>
    </source>
</evidence>
<dbReference type="PROSITE" id="PS00463">
    <property type="entry name" value="ZN2_CY6_FUNGAL_1"/>
    <property type="match status" value="1"/>
</dbReference>
<sequence>MPAAHDAPCSTMPSANQGAGQAQERLERANGPRQRARACLAPAPIAAPSTTTVPPSYLVLAVISRGGRPFDVMPACLVGASLAVIQPCPCSGKSGLQAREPVQAACRQTARHERGLDADGRPGVLFAAARMRGWMSDLQNCLASCVSRIRGSGAVTTGCLSVIMTSYSHDDAEKQYQNFISPVSALSPPYSNPFYQHQQSSPPLDRHEQAPEVHYAAQSPVTHVSNLEQEYKRQYLERRAAEHPMVPNDDTAKEVMPFDETAKVVVPSEMQHGQYPQTATSTNYSAPWGDNSTTVDDGHSEHHKRQPSTAAGASTIGGAGAGASLPPPPSEKGGGKKKILGMSRKGFLILLAVLLIIVAAAVGGGVGGAVASTKSKSDSSAPAATSTTASASTTPTSTSATSSSATPTHTPAPIFLNNMTVPGNGLAFQGFARDNFSGAYTDIVTKEKGTDFEFDIHSYVWRPRLTSCCLSFCNNATNEGYVGYWCNERNQTSASSSFSRIFVWCGNDHSEKNAKRDIFEKFGSGRTTDEGMNDTHLLAIIKAQVSIILQLINPYILHELALGNTHSLTHNSVLSYHMVAAAAPHDTVGGGRAVGIPEFHHTHSAESFAVVNARGGGRRRRHPASHHLAISPSRHLLHHRLGKTRHQSSIRRRSPAHSHAAPEGLTRQMGDNLTIYVSTARRSRWGCQACRNRRKKCDEERPSCQACVDRRIPCVYSTPKSQRRGSSASAYVPLRQAPVSAVGSIANTNPRGVPASLALSTDGGFVAHFHSIVAGLISFAPCGAQNPFFAHVLPLVSASTLVRTAVEAVAAAHLHGLGAEPQLRAQTLQLDTLRQLGDCVRAGGGELGGDAREQLVTASLLLIYYEVVLGSSVRAARCHLRGAKAILDTDPSLAQGSDGQQPQPSARMRFLCKVFLYFDVMIALSLREAPLGLRLRSPIDAAGVDETFGLTGSLWPMMQRLAELLARHHQGECVSREAEMLERELRSWSIERAAPDESSLSSSSSSSSSSPPPPPPPPHPTTTDVDAEAMVQIAQTYKYSSLLTLYSSTLLDGANGDTEASPPRRAEEAALLQETYRRAFDSLLRVCVLSGTMSTLTWPLYTVALQARSASDRTLVEQVFVRLQQRQNMRVVEDARRSAATHWGRGRLVDSAAIQEASGDAAILLG</sequence>
<dbReference type="Pfam" id="PF11951">
    <property type="entry name" value="Fungal_trans_2"/>
    <property type="match status" value="1"/>
</dbReference>
<feature type="compositionally biased region" description="Polar residues" evidence="3">
    <location>
        <begin position="274"/>
        <end position="295"/>
    </location>
</feature>
<evidence type="ECO:0000256" key="3">
    <source>
        <dbReference type="SAM" id="MobiDB-lite"/>
    </source>
</evidence>
<evidence type="ECO:0000259" key="5">
    <source>
        <dbReference type="PROSITE" id="PS50048"/>
    </source>
</evidence>
<protein>
    <recommendedName>
        <fullName evidence="5">Zn(2)-C6 fungal-type domain-containing protein</fullName>
    </recommendedName>
</protein>
<feature type="domain" description="Zn(2)-C6 fungal-type" evidence="5">
    <location>
        <begin position="686"/>
        <end position="716"/>
    </location>
</feature>
<evidence type="ECO:0000313" key="7">
    <source>
        <dbReference type="Proteomes" id="UP000245956"/>
    </source>
</evidence>
<name>A0A2U3E1B6_PURLI</name>
<dbReference type="GO" id="GO:0005634">
    <property type="term" value="C:nucleus"/>
    <property type="evidence" value="ECO:0007669"/>
    <property type="project" value="UniProtKB-SubCell"/>
</dbReference>
<dbReference type="InterPro" id="IPR001138">
    <property type="entry name" value="Zn2Cys6_DnaBD"/>
</dbReference>
<dbReference type="PANTHER" id="PTHR37534">
    <property type="entry name" value="TRANSCRIPTIONAL ACTIVATOR PROTEIN UGA3"/>
    <property type="match status" value="1"/>
</dbReference>
<dbReference type="PRINTS" id="PR00755">
    <property type="entry name" value="AFLATOXINBRP"/>
</dbReference>
<evidence type="ECO:0000256" key="1">
    <source>
        <dbReference type="ARBA" id="ARBA00004123"/>
    </source>
</evidence>
<feature type="compositionally biased region" description="Basic residues" evidence="3">
    <location>
        <begin position="645"/>
        <end position="656"/>
    </location>
</feature>
<dbReference type="EMBL" id="LCWV01000015">
    <property type="protein sequence ID" value="PWI68297.1"/>
    <property type="molecule type" value="Genomic_DNA"/>
</dbReference>
<feature type="region of interest" description="Disordered" evidence="3">
    <location>
        <begin position="645"/>
        <end position="667"/>
    </location>
</feature>
<comment type="caution">
    <text evidence="6">The sequence shown here is derived from an EMBL/GenBank/DDBJ whole genome shotgun (WGS) entry which is preliminary data.</text>
</comment>
<feature type="region of interest" description="Disordered" evidence="3">
    <location>
        <begin position="369"/>
        <end position="411"/>
    </location>
</feature>